<name>A0A9N9PNG9_9HELO</name>
<evidence type="ECO:0000256" key="2">
    <source>
        <dbReference type="SAM" id="Phobius"/>
    </source>
</evidence>
<dbReference type="EMBL" id="CAJVRL010000103">
    <property type="protein sequence ID" value="CAG8960814.1"/>
    <property type="molecule type" value="Genomic_DNA"/>
</dbReference>
<reference evidence="4" key="1">
    <citation type="submission" date="2021-07" db="EMBL/GenBank/DDBJ databases">
        <authorList>
            <person name="Durling M."/>
        </authorList>
    </citation>
    <scope>NUCLEOTIDE SEQUENCE</scope>
</reference>
<dbReference type="Proteomes" id="UP000696280">
    <property type="component" value="Unassembled WGS sequence"/>
</dbReference>
<comment type="caution">
    <text evidence="4">The sequence shown here is derived from an EMBL/GenBank/DDBJ whole genome shotgun (WGS) entry which is preliminary data.</text>
</comment>
<sequence length="290" mass="31822">MRSSIPSLSLLLWCTTLIHAFTSLSVPKRITAGIPTEIQITNDLDTPTSTDATTDTFRIYLWHNTNMCYLLRQSPINITKLNINIPPSAGPNDHYILVAMQVTLPPHPFINPIFTNSAGFNLTGATGSWSKYETSLAAVRLLTDPDRVPCEAMACARDCVVDFDEDHAERMYDRAHYECLKKCPGVDYPSWEEFKNPPTTSPTPIPTLSTSQKPSISSTTSLTHNTTNTTTAIQPTLTPQLPPVAPLVPVPTSTPTPAPTKSQSPTFAISLEVCSLIFICGAVHLGVWRW</sequence>
<accession>A0A9N9PNG9</accession>
<feature type="chain" id="PRO_5040400903" evidence="3">
    <location>
        <begin position="21"/>
        <end position="290"/>
    </location>
</feature>
<evidence type="ECO:0000313" key="5">
    <source>
        <dbReference type="Proteomes" id="UP000696280"/>
    </source>
</evidence>
<keyword evidence="3" id="KW-0732">Signal</keyword>
<dbReference type="OrthoDB" id="5076485at2759"/>
<dbReference type="AlphaFoldDB" id="A0A9N9PNG9"/>
<keyword evidence="5" id="KW-1185">Reference proteome</keyword>
<keyword evidence="2" id="KW-0472">Membrane</keyword>
<feature type="signal peptide" evidence="3">
    <location>
        <begin position="1"/>
        <end position="20"/>
    </location>
</feature>
<evidence type="ECO:0000256" key="3">
    <source>
        <dbReference type="SAM" id="SignalP"/>
    </source>
</evidence>
<protein>
    <submittedName>
        <fullName evidence="4">Uncharacterized protein</fullName>
    </submittedName>
</protein>
<evidence type="ECO:0000313" key="4">
    <source>
        <dbReference type="EMBL" id="CAG8960814.1"/>
    </source>
</evidence>
<feature type="transmembrane region" description="Helical" evidence="2">
    <location>
        <begin position="267"/>
        <end position="288"/>
    </location>
</feature>
<proteinExistence type="predicted"/>
<keyword evidence="2" id="KW-1133">Transmembrane helix</keyword>
<organism evidence="4 5">
    <name type="scientific">Hymenoscyphus fraxineus</name>
    <dbReference type="NCBI Taxonomy" id="746836"/>
    <lineage>
        <taxon>Eukaryota</taxon>
        <taxon>Fungi</taxon>
        <taxon>Dikarya</taxon>
        <taxon>Ascomycota</taxon>
        <taxon>Pezizomycotina</taxon>
        <taxon>Leotiomycetes</taxon>
        <taxon>Helotiales</taxon>
        <taxon>Helotiaceae</taxon>
        <taxon>Hymenoscyphus</taxon>
    </lineage>
</organism>
<feature type="compositionally biased region" description="Low complexity" evidence="1">
    <location>
        <begin position="206"/>
        <end position="226"/>
    </location>
</feature>
<evidence type="ECO:0000256" key="1">
    <source>
        <dbReference type="SAM" id="MobiDB-lite"/>
    </source>
</evidence>
<feature type="region of interest" description="Disordered" evidence="1">
    <location>
        <begin position="195"/>
        <end position="226"/>
    </location>
</feature>
<gene>
    <name evidence="4" type="ORF">HYFRA_00002351</name>
</gene>
<keyword evidence="2" id="KW-0812">Transmembrane</keyword>